<feature type="transmembrane region" description="Helical" evidence="12">
    <location>
        <begin position="91"/>
        <end position="116"/>
    </location>
</feature>
<keyword evidence="13" id="KW-0966">Cell projection</keyword>
<keyword evidence="3 12" id="KW-0813">Transport</keyword>
<dbReference type="Proteomes" id="UP000198806">
    <property type="component" value="Unassembled WGS sequence"/>
</dbReference>
<dbReference type="Pfam" id="PF00813">
    <property type="entry name" value="FliP"/>
    <property type="match status" value="1"/>
</dbReference>
<dbReference type="GO" id="GO:0005886">
    <property type="term" value="C:plasma membrane"/>
    <property type="evidence" value="ECO:0007669"/>
    <property type="project" value="UniProtKB-SubCell"/>
</dbReference>
<keyword evidence="7 12" id="KW-0653">Protein transport</keyword>
<dbReference type="NCBIfam" id="TIGR01103">
    <property type="entry name" value="fliP"/>
    <property type="match status" value="1"/>
</dbReference>
<comment type="function">
    <text evidence="12">Plays a role in the flagellum-specific transport system.</text>
</comment>
<keyword evidence="14" id="KW-1185">Reference proteome</keyword>
<evidence type="ECO:0000313" key="14">
    <source>
        <dbReference type="Proteomes" id="UP000198806"/>
    </source>
</evidence>
<evidence type="ECO:0000256" key="11">
    <source>
        <dbReference type="ARBA" id="ARBA00023225"/>
    </source>
</evidence>
<dbReference type="GO" id="GO:0044781">
    <property type="term" value="P:bacterial-type flagellum organization"/>
    <property type="evidence" value="ECO:0007669"/>
    <property type="project" value="UniProtKB-UniRule"/>
</dbReference>
<keyword evidence="4 12" id="KW-1003">Cell membrane</keyword>
<feature type="transmembrane region" description="Helical" evidence="12">
    <location>
        <begin position="136"/>
        <end position="155"/>
    </location>
</feature>
<dbReference type="PRINTS" id="PR00951">
    <property type="entry name" value="FLGBIOSNFLIP"/>
</dbReference>
<evidence type="ECO:0000256" key="5">
    <source>
        <dbReference type="ARBA" id="ARBA00022692"/>
    </source>
</evidence>
<protein>
    <recommendedName>
        <fullName evidence="2 12">Flagellar biosynthetic protein FliP</fullName>
    </recommendedName>
</protein>
<dbReference type="PANTHER" id="PTHR30587">
    <property type="entry name" value="FLAGELLAR BIOSYNTHETIC PROTEIN FLIP"/>
    <property type="match status" value="1"/>
</dbReference>
<keyword evidence="9 12" id="KW-0472">Membrane</keyword>
<dbReference type="GO" id="GO:0009425">
    <property type="term" value="C:bacterial-type flagellum basal body"/>
    <property type="evidence" value="ECO:0007669"/>
    <property type="project" value="UniProtKB-SubCell"/>
</dbReference>
<dbReference type="InterPro" id="IPR005838">
    <property type="entry name" value="T3SS_IM_P"/>
</dbReference>
<evidence type="ECO:0000256" key="4">
    <source>
        <dbReference type="ARBA" id="ARBA00022475"/>
    </source>
</evidence>
<evidence type="ECO:0000256" key="1">
    <source>
        <dbReference type="ARBA" id="ARBA00006257"/>
    </source>
</evidence>
<dbReference type="InterPro" id="IPR005837">
    <property type="entry name" value="FliP"/>
</dbReference>
<comment type="similarity">
    <text evidence="1 12">Belongs to the FliP/MopC/SpaP family.</text>
</comment>
<dbReference type="RefSeq" id="WP_242961037.1">
    <property type="nucleotide sequence ID" value="NZ_BAABFM010000021.1"/>
</dbReference>
<dbReference type="PRINTS" id="PR01302">
    <property type="entry name" value="TYPE3IMPPROT"/>
</dbReference>
<evidence type="ECO:0000256" key="10">
    <source>
        <dbReference type="ARBA" id="ARBA00023143"/>
    </source>
</evidence>
<evidence type="ECO:0000256" key="12">
    <source>
        <dbReference type="RuleBase" id="RU362069"/>
    </source>
</evidence>
<keyword evidence="10" id="KW-0975">Bacterial flagellum</keyword>
<dbReference type="NCBIfam" id="NF009438">
    <property type="entry name" value="PRK12797.1"/>
    <property type="match status" value="1"/>
</dbReference>
<dbReference type="EMBL" id="FOWD01000039">
    <property type="protein sequence ID" value="SFO55562.1"/>
    <property type="molecule type" value="Genomic_DNA"/>
</dbReference>
<comment type="subcellular location">
    <subcellularLocation>
        <location evidence="12">Cell membrane</location>
        <topology evidence="12">Multi-pass membrane protein</topology>
    </subcellularLocation>
    <subcellularLocation>
        <location evidence="12">Bacterial flagellum basal body</location>
    </subcellularLocation>
</comment>
<keyword evidence="5 12" id="KW-0812">Transmembrane</keyword>
<evidence type="ECO:0000256" key="9">
    <source>
        <dbReference type="ARBA" id="ARBA00023136"/>
    </source>
</evidence>
<gene>
    <name evidence="12" type="primary">fliP</name>
    <name evidence="13" type="ORF">SAMN04489757_13921</name>
</gene>
<keyword evidence="8 12" id="KW-1133">Transmembrane helix</keyword>
<proteinExistence type="inferred from homology"/>
<keyword evidence="11 12" id="KW-1006">Bacterial flagellum protein export</keyword>
<keyword evidence="13" id="KW-0969">Cilium</keyword>
<feature type="transmembrane region" description="Helical" evidence="12">
    <location>
        <begin position="268"/>
        <end position="287"/>
    </location>
</feature>
<organism evidence="13 14">
    <name type="scientific">Anaerocolumna aminovalerica</name>
    <dbReference type="NCBI Taxonomy" id="1527"/>
    <lineage>
        <taxon>Bacteria</taxon>
        <taxon>Bacillati</taxon>
        <taxon>Bacillota</taxon>
        <taxon>Clostridia</taxon>
        <taxon>Lachnospirales</taxon>
        <taxon>Lachnospiraceae</taxon>
        <taxon>Anaerocolumna</taxon>
    </lineage>
</organism>
<dbReference type="PANTHER" id="PTHR30587:SF0">
    <property type="entry name" value="FLAGELLAR BIOSYNTHETIC PROTEIN FLIP"/>
    <property type="match status" value="1"/>
</dbReference>
<evidence type="ECO:0000256" key="8">
    <source>
        <dbReference type="ARBA" id="ARBA00022989"/>
    </source>
</evidence>
<keyword evidence="6 12" id="KW-1005">Bacterial flagellum biogenesis</keyword>
<evidence type="ECO:0000256" key="6">
    <source>
        <dbReference type="ARBA" id="ARBA00022795"/>
    </source>
</evidence>
<keyword evidence="13" id="KW-0282">Flagellum</keyword>
<dbReference type="STRING" id="1527.SAMN04489757_13921"/>
<dbReference type="GO" id="GO:0009306">
    <property type="term" value="P:protein secretion"/>
    <property type="evidence" value="ECO:0007669"/>
    <property type="project" value="UniProtKB-UniRule"/>
</dbReference>
<accession>A0A1I5I4R1</accession>
<reference evidence="13 14" key="1">
    <citation type="submission" date="2016-10" db="EMBL/GenBank/DDBJ databases">
        <authorList>
            <person name="de Groot N.N."/>
        </authorList>
    </citation>
    <scope>NUCLEOTIDE SEQUENCE [LARGE SCALE GENOMIC DNA]</scope>
    <source>
        <strain evidence="13 14">DSM 1283</strain>
    </source>
</reference>
<feature type="transmembrane region" description="Helical" evidence="12">
    <location>
        <begin position="12"/>
        <end position="32"/>
    </location>
</feature>
<evidence type="ECO:0000256" key="7">
    <source>
        <dbReference type="ARBA" id="ARBA00022927"/>
    </source>
</evidence>
<evidence type="ECO:0000313" key="13">
    <source>
        <dbReference type="EMBL" id="SFO55562.1"/>
    </source>
</evidence>
<dbReference type="AlphaFoldDB" id="A0A1I5I4R1"/>
<sequence>MSTYIKKQLRNATKFSGILFVVLCILTFIFIAPMKVSATNINNNRSTETTDKKDTAGEKDGAVDITGAIGPFQFNLDTGSESNGLSATLQILLLLTIISLAPAILIMVTSFTRILIVMHFVRSALGTQTTPPNQVLIGLALFLTVFIMSPVFTQINNKAIQPLQREEITTEEAIDAGIEPLRDFMLKEVKPKDLKLFMDIAEIGPVEDFKEIPITVLIPSFIISELRIAFIIGFLIYIPFIVIDMVVASTLMSMGMMMLPPTTISMPFKILLFILVDGWGLIIGTLVKTFY</sequence>
<name>A0A1I5I4R1_9FIRM</name>
<dbReference type="PROSITE" id="PS01061">
    <property type="entry name" value="FLIP_2"/>
    <property type="match status" value="1"/>
</dbReference>
<evidence type="ECO:0000256" key="2">
    <source>
        <dbReference type="ARBA" id="ARBA00021714"/>
    </source>
</evidence>
<evidence type="ECO:0000256" key="3">
    <source>
        <dbReference type="ARBA" id="ARBA00022448"/>
    </source>
</evidence>
<feature type="transmembrane region" description="Helical" evidence="12">
    <location>
        <begin position="228"/>
        <end position="248"/>
    </location>
</feature>